<protein>
    <recommendedName>
        <fullName evidence="3">Lipoprotein</fullName>
    </recommendedName>
</protein>
<proteinExistence type="predicted"/>
<organism evidence="1 2">
    <name type="scientific">Nannocystis radixulma</name>
    <dbReference type="NCBI Taxonomy" id="2995305"/>
    <lineage>
        <taxon>Bacteria</taxon>
        <taxon>Pseudomonadati</taxon>
        <taxon>Myxococcota</taxon>
        <taxon>Polyangia</taxon>
        <taxon>Nannocystales</taxon>
        <taxon>Nannocystaceae</taxon>
        <taxon>Nannocystis</taxon>
    </lineage>
</organism>
<reference evidence="1 2" key="1">
    <citation type="submission" date="2022-11" db="EMBL/GenBank/DDBJ databases">
        <title>Minimal conservation of predation-associated metabolite biosynthetic gene clusters underscores biosynthetic potential of Myxococcota including descriptions for ten novel species: Archangium lansinium sp. nov., Myxococcus landrumus sp. nov., Nannocystis bai.</title>
        <authorList>
            <person name="Ahearne A."/>
            <person name="Stevens C."/>
            <person name="Dowd S."/>
        </authorList>
    </citation>
    <scope>NUCLEOTIDE SEQUENCE [LARGE SCALE GENOMIC DNA]</scope>
    <source>
        <strain evidence="1 2">NCELM</strain>
    </source>
</reference>
<dbReference type="RefSeq" id="WP_271999644.1">
    <property type="nucleotide sequence ID" value="NZ_JAQNDN010000010.1"/>
</dbReference>
<evidence type="ECO:0008006" key="3">
    <source>
        <dbReference type="Google" id="ProtNLM"/>
    </source>
</evidence>
<sequence length="359" mass="39742">MMSPRRWIGRLVLFACAGCSDAERPRYVTEHLEVELFDDEVICAGTLAAMDGQVERVSAMLGLEPPEKILVHYGPSAVKEHCGRAWNGCARASGVYANDDSIFHELVHAVRYAQGGGVVGTWLFEEGFGEVMSGYRWDPYYVQEQPDLVERGPAVLAKFPRGEGKFIPEDYSTAGHFVSWLRTKYGDATLVSFLNDERYLFGEAPEDAFVDTFGTTIEEADAAWRAAGLTEYVWSDVCDPAYALTWEGAMLEFTDSADCEAPHTTGPSGYLGAATLRSHCFSLTQAKRLRVEFISNGGWLRLIPVDCVDDGALEPEYYEYKSLKGGEGDELPFAACTWEVQVDGIAGLPQDFMLRLTQL</sequence>
<keyword evidence="2" id="KW-1185">Reference proteome</keyword>
<accession>A0ABT5B6T7</accession>
<evidence type="ECO:0000313" key="2">
    <source>
        <dbReference type="Proteomes" id="UP001217838"/>
    </source>
</evidence>
<name>A0ABT5B6T7_9BACT</name>
<dbReference type="EMBL" id="JAQNDN010000010">
    <property type="protein sequence ID" value="MDC0669837.1"/>
    <property type="molecule type" value="Genomic_DNA"/>
</dbReference>
<comment type="caution">
    <text evidence="1">The sequence shown here is derived from an EMBL/GenBank/DDBJ whole genome shotgun (WGS) entry which is preliminary data.</text>
</comment>
<dbReference type="Proteomes" id="UP001217838">
    <property type="component" value="Unassembled WGS sequence"/>
</dbReference>
<evidence type="ECO:0000313" key="1">
    <source>
        <dbReference type="EMBL" id="MDC0669837.1"/>
    </source>
</evidence>
<gene>
    <name evidence="1" type="ORF">POL58_18935</name>
</gene>